<keyword evidence="5" id="KW-0472">Membrane</keyword>
<evidence type="ECO:0000256" key="6">
    <source>
        <dbReference type="ARBA" id="ARBA00023180"/>
    </source>
</evidence>
<name>A0A1E1LDS9_9HELO</name>
<comment type="subcellular location">
    <subcellularLocation>
        <location evidence="1">Cell membrane</location>
        <topology evidence="1">Lipid-anchor</topology>
        <topology evidence="1">GPI-anchor</topology>
    </subcellularLocation>
</comment>
<dbReference type="EMBL" id="FJUX01000105">
    <property type="protein sequence ID" value="CZT08592.1"/>
    <property type="molecule type" value="Genomic_DNA"/>
</dbReference>
<feature type="compositionally biased region" description="Low complexity" evidence="8">
    <location>
        <begin position="172"/>
        <end position="187"/>
    </location>
</feature>
<evidence type="ECO:0000259" key="10">
    <source>
        <dbReference type="Pfam" id="PF20238"/>
    </source>
</evidence>
<feature type="domain" description="Copper acquisition factor BIM1-like" evidence="10">
    <location>
        <begin position="18"/>
        <end position="161"/>
    </location>
</feature>
<evidence type="ECO:0000256" key="5">
    <source>
        <dbReference type="ARBA" id="ARBA00023136"/>
    </source>
</evidence>
<dbReference type="InterPro" id="IPR046530">
    <property type="entry name" value="BIM1-like_dom"/>
</dbReference>
<reference evidence="12" key="1">
    <citation type="submission" date="2016-03" db="EMBL/GenBank/DDBJ databases">
        <authorList>
            <person name="Guldener U."/>
        </authorList>
    </citation>
    <scope>NUCLEOTIDE SEQUENCE [LARGE SCALE GENOMIC DNA]</scope>
    <source>
        <strain evidence="12">04CH-RAC-A.6.1</strain>
    </source>
</reference>
<keyword evidence="12" id="KW-1185">Reference proteome</keyword>
<evidence type="ECO:0000256" key="2">
    <source>
        <dbReference type="ARBA" id="ARBA00022475"/>
    </source>
</evidence>
<evidence type="ECO:0000313" key="11">
    <source>
        <dbReference type="EMBL" id="CZT08592.1"/>
    </source>
</evidence>
<proteinExistence type="predicted"/>
<evidence type="ECO:0000256" key="9">
    <source>
        <dbReference type="SAM" id="SignalP"/>
    </source>
</evidence>
<dbReference type="AlphaFoldDB" id="A0A1E1LDS9"/>
<dbReference type="GO" id="GO:0005886">
    <property type="term" value="C:plasma membrane"/>
    <property type="evidence" value="ECO:0007669"/>
    <property type="project" value="UniProtKB-SubCell"/>
</dbReference>
<dbReference type="PANTHER" id="PTHR34992:SF2">
    <property type="entry name" value="COPPER ACQUISITION FACTOR BIM1-LIKE DOMAIN-CONTAINING PROTEIN"/>
    <property type="match status" value="1"/>
</dbReference>
<dbReference type="Pfam" id="PF20238">
    <property type="entry name" value="BIM1-like_dom"/>
    <property type="match status" value="1"/>
</dbReference>
<dbReference type="InterPro" id="IPR046936">
    <property type="entry name" value="BIM1-like"/>
</dbReference>
<feature type="signal peptide" evidence="9">
    <location>
        <begin position="1"/>
        <end position="18"/>
    </location>
</feature>
<keyword evidence="4 9" id="KW-0732">Signal</keyword>
<dbReference type="PANTHER" id="PTHR34992">
    <property type="entry name" value="HYPHAL ANASTAMOSIS-7 PROTEIN"/>
    <property type="match status" value="1"/>
</dbReference>
<organism evidence="11 12">
    <name type="scientific">Rhynchosporium agropyri</name>
    <dbReference type="NCBI Taxonomy" id="914238"/>
    <lineage>
        <taxon>Eukaryota</taxon>
        <taxon>Fungi</taxon>
        <taxon>Dikarya</taxon>
        <taxon>Ascomycota</taxon>
        <taxon>Pezizomycotina</taxon>
        <taxon>Leotiomycetes</taxon>
        <taxon>Helotiales</taxon>
        <taxon>Ploettnerulaceae</taxon>
        <taxon>Rhynchosporium</taxon>
    </lineage>
</organism>
<keyword evidence="3" id="KW-0336">GPI-anchor</keyword>
<dbReference type="GO" id="GO:0098552">
    <property type="term" value="C:side of membrane"/>
    <property type="evidence" value="ECO:0007669"/>
    <property type="project" value="UniProtKB-KW"/>
</dbReference>
<evidence type="ECO:0000256" key="7">
    <source>
        <dbReference type="ARBA" id="ARBA00023288"/>
    </source>
</evidence>
<evidence type="ECO:0000256" key="4">
    <source>
        <dbReference type="ARBA" id="ARBA00022729"/>
    </source>
</evidence>
<keyword evidence="6" id="KW-0325">Glycoprotein</keyword>
<feature type="chain" id="PRO_5009447054" description="Copper acquisition factor BIM1-like domain-containing protein" evidence="9">
    <location>
        <begin position="19"/>
        <end position="221"/>
    </location>
</feature>
<evidence type="ECO:0000256" key="1">
    <source>
        <dbReference type="ARBA" id="ARBA00004609"/>
    </source>
</evidence>
<gene>
    <name evidence="11" type="ORF">RAG0_13597</name>
</gene>
<dbReference type="CDD" id="cd21176">
    <property type="entry name" value="LPMO_auxiliary-like"/>
    <property type="match status" value="1"/>
</dbReference>
<feature type="region of interest" description="Disordered" evidence="8">
    <location>
        <begin position="172"/>
        <end position="194"/>
    </location>
</feature>
<accession>A0A1E1LDS9</accession>
<dbReference type="OrthoDB" id="5333578at2759"/>
<keyword evidence="7" id="KW-0449">Lipoprotein</keyword>
<keyword evidence="2" id="KW-1003">Cell membrane</keyword>
<dbReference type="Proteomes" id="UP000178912">
    <property type="component" value="Unassembled WGS sequence"/>
</dbReference>
<evidence type="ECO:0000256" key="8">
    <source>
        <dbReference type="SAM" id="MobiDB-lite"/>
    </source>
</evidence>
<evidence type="ECO:0000313" key="12">
    <source>
        <dbReference type="Proteomes" id="UP000178912"/>
    </source>
</evidence>
<protein>
    <recommendedName>
        <fullName evidence="10">Copper acquisition factor BIM1-like domain-containing protein</fullName>
    </recommendedName>
</protein>
<sequence length="221" mass="22906">MFANSVASALCLASLTIAHFTIDYPEMRGDSFANGASQYVYPCAGVNQTAQTNRTLWPLDGGSVKLKLHHKWTYLWINLGLGAEYPSFNISLTPSLLNQTGNGTLCIPKVPLPANTKPVNGQQASVQVVTGGASGVALYNCADITFSTNATSLSGDDCQNSPGVSVAVVSASSTTTTPATNTTTNPVESTKPASVGVTHSSSIMTTGVFAGIGAIMITWLL</sequence>
<evidence type="ECO:0000256" key="3">
    <source>
        <dbReference type="ARBA" id="ARBA00022622"/>
    </source>
</evidence>